<evidence type="ECO:0000313" key="2">
    <source>
        <dbReference type="Proteomes" id="UP000092482"/>
    </source>
</evidence>
<reference evidence="1 2" key="1">
    <citation type="submission" date="2016-03" db="EMBL/GenBank/DDBJ databases">
        <title>Shallow-sea hydrothermal system.</title>
        <authorList>
            <person name="Tang K."/>
        </authorList>
    </citation>
    <scope>NUCLEOTIDE SEQUENCE [LARGE SCALE GENOMIC DNA]</scope>
    <source>
        <strain evidence="1 2">JLT9</strain>
    </source>
</reference>
<dbReference type="Proteomes" id="UP000092482">
    <property type="component" value="Chromosome"/>
</dbReference>
<dbReference type="KEGG" id="serj:SGUI_2074"/>
<gene>
    <name evidence="1" type="ORF">SGUI_2074</name>
</gene>
<dbReference type="RefSeq" id="WP_157621806.1">
    <property type="nucleotide sequence ID" value="NZ_CP014989.1"/>
</dbReference>
<sequence length="51" mass="5519">MSSDIARDESAGTEPAAHQHVQVVYGTLELEYSDEEFSEADGHVAELLGAR</sequence>
<dbReference type="STRING" id="1758689.SGUI_2074"/>
<dbReference type="AlphaFoldDB" id="A0A1B1NDD9"/>
<proteinExistence type="predicted"/>
<evidence type="ECO:0000313" key="1">
    <source>
        <dbReference type="EMBL" id="ANS79470.1"/>
    </source>
</evidence>
<keyword evidence="2" id="KW-1185">Reference proteome</keyword>
<name>A0A1B1NDD9_9MICO</name>
<dbReference type="EMBL" id="CP014989">
    <property type="protein sequence ID" value="ANS79470.1"/>
    <property type="molecule type" value="Genomic_DNA"/>
</dbReference>
<organism evidence="1 2">
    <name type="scientific">Serinicoccus hydrothermalis</name>
    <dbReference type="NCBI Taxonomy" id="1758689"/>
    <lineage>
        <taxon>Bacteria</taxon>
        <taxon>Bacillati</taxon>
        <taxon>Actinomycetota</taxon>
        <taxon>Actinomycetes</taxon>
        <taxon>Micrococcales</taxon>
        <taxon>Ornithinimicrobiaceae</taxon>
        <taxon>Serinicoccus</taxon>
    </lineage>
</organism>
<protein>
    <submittedName>
        <fullName evidence="1">Uncharacterized protein</fullName>
    </submittedName>
</protein>
<accession>A0A1B1NDD9</accession>